<dbReference type="PANTHER" id="PTHR43065">
    <property type="entry name" value="SENSOR HISTIDINE KINASE"/>
    <property type="match status" value="1"/>
</dbReference>
<keyword evidence="11" id="KW-1133">Transmembrane helix</keyword>
<dbReference type="GO" id="GO:0000155">
    <property type="term" value="F:phosphorelay sensor kinase activity"/>
    <property type="evidence" value="ECO:0007669"/>
    <property type="project" value="InterPro"/>
</dbReference>
<keyword evidence="6" id="KW-0547">Nucleotide-binding</keyword>
<feature type="transmembrane region" description="Helical" evidence="11">
    <location>
        <begin position="22"/>
        <end position="43"/>
    </location>
</feature>
<keyword evidence="11" id="KW-0812">Transmembrane</keyword>
<keyword evidence="8" id="KW-0067">ATP-binding</keyword>
<dbReference type="RefSeq" id="WP_173763582.1">
    <property type="nucleotide sequence ID" value="NZ_CP048836.1"/>
</dbReference>
<evidence type="ECO:0000256" key="1">
    <source>
        <dbReference type="ARBA" id="ARBA00000085"/>
    </source>
</evidence>
<feature type="domain" description="Histidine kinase" evidence="12">
    <location>
        <begin position="281"/>
        <end position="485"/>
    </location>
</feature>
<evidence type="ECO:0000256" key="6">
    <source>
        <dbReference type="ARBA" id="ARBA00022741"/>
    </source>
</evidence>
<keyword evidence="9" id="KW-0902">Two-component regulatory system</keyword>
<dbReference type="InterPro" id="IPR003594">
    <property type="entry name" value="HATPase_dom"/>
</dbReference>
<dbReference type="InterPro" id="IPR005467">
    <property type="entry name" value="His_kinase_dom"/>
</dbReference>
<dbReference type="PANTHER" id="PTHR43065:SF10">
    <property type="entry name" value="PEROXIDE STRESS-ACTIVATED HISTIDINE KINASE MAK3"/>
    <property type="match status" value="1"/>
</dbReference>
<protein>
    <recommendedName>
        <fullName evidence="3">histidine kinase</fullName>
        <ecNumber evidence="3">2.7.13.3</ecNumber>
    </recommendedName>
</protein>
<dbReference type="InterPro" id="IPR036097">
    <property type="entry name" value="HisK_dim/P_sf"/>
</dbReference>
<feature type="domain" description="HAMP" evidence="13">
    <location>
        <begin position="187"/>
        <end position="239"/>
    </location>
</feature>
<keyword evidence="15" id="KW-1185">Reference proteome</keyword>
<dbReference type="Gene3D" id="1.10.287.130">
    <property type="match status" value="1"/>
</dbReference>
<dbReference type="CDD" id="cd00082">
    <property type="entry name" value="HisKA"/>
    <property type="match status" value="1"/>
</dbReference>
<dbReference type="KEGG" id="azq:G3580_01480"/>
<dbReference type="InterPro" id="IPR003660">
    <property type="entry name" value="HAMP_dom"/>
</dbReference>
<keyword evidence="4" id="KW-0597">Phosphoprotein</keyword>
<evidence type="ECO:0000259" key="12">
    <source>
        <dbReference type="PROSITE" id="PS50109"/>
    </source>
</evidence>
<accession>A0A6C1AZ54</accession>
<dbReference type="Pfam" id="PF02518">
    <property type="entry name" value="HATPase_c"/>
    <property type="match status" value="1"/>
</dbReference>
<dbReference type="SMART" id="SM00387">
    <property type="entry name" value="HATPase_c"/>
    <property type="match status" value="1"/>
</dbReference>
<evidence type="ECO:0000256" key="8">
    <source>
        <dbReference type="ARBA" id="ARBA00022840"/>
    </source>
</evidence>
<dbReference type="SUPFAM" id="SSF47384">
    <property type="entry name" value="Homodimeric domain of signal transducing histidine kinase"/>
    <property type="match status" value="1"/>
</dbReference>
<keyword evidence="10" id="KW-0175">Coiled coil</keyword>
<proteinExistence type="predicted"/>
<evidence type="ECO:0000256" key="3">
    <source>
        <dbReference type="ARBA" id="ARBA00012438"/>
    </source>
</evidence>
<evidence type="ECO:0000256" key="5">
    <source>
        <dbReference type="ARBA" id="ARBA00022679"/>
    </source>
</evidence>
<dbReference type="PROSITE" id="PS50109">
    <property type="entry name" value="HIS_KIN"/>
    <property type="match status" value="1"/>
</dbReference>
<organism evidence="14 15">
    <name type="scientific">Nitrogeniibacter mangrovi</name>
    <dbReference type="NCBI Taxonomy" id="2016596"/>
    <lineage>
        <taxon>Bacteria</taxon>
        <taxon>Pseudomonadati</taxon>
        <taxon>Pseudomonadota</taxon>
        <taxon>Betaproteobacteria</taxon>
        <taxon>Rhodocyclales</taxon>
        <taxon>Zoogloeaceae</taxon>
        <taxon>Nitrogeniibacter</taxon>
    </lineage>
</organism>
<evidence type="ECO:0000256" key="7">
    <source>
        <dbReference type="ARBA" id="ARBA00022777"/>
    </source>
</evidence>
<dbReference type="EC" id="2.7.13.3" evidence="3"/>
<comment type="catalytic activity">
    <reaction evidence="1">
        <text>ATP + protein L-histidine = ADP + protein N-phospho-L-histidine.</text>
        <dbReference type="EC" id="2.7.13.3"/>
    </reaction>
</comment>
<evidence type="ECO:0000313" key="14">
    <source>
        <dbReference type="EMBL" id="QID16413.1"/>
    </source>
</evidence>
<keyword evidence="5" id="KW-0808">Transferase</keyword>
<dbReference type="InterPro" id="IPR036890">
    <property type="entry name" value="HATPase_C_sf"/>
</dbReference>
<gene>
    <name evidence="14" type="ORF">G3580_01480</name>
</gene>
<dbReference type="Gene3D" id="3.30.565.10">
    <property type="entry name" value="Histidine kinase-like ATPase, C-terminal domain"/>
    <property type="match status" value="1"/>
</dbReference>
<dbReference type="AlphaFoldDB" id="A0A6C1AZ54"/>
<feature type="transmembrane region" description="Helical" evidence="11">
    <location>
        <begin position="166"/>
        <end position="185"/>
    </location>
</feature>
<dbReference type="Pfam" id="PF00512">
    <property type="entry name" value="HisKA"/>
    <property type="match status" value="1"/>
</dbReference>
<evidence type="ECO:0000256" key="4">
    <source>
        <dbReference type="ARBA" id="ARBA00022553"/>
    </source>
</evidence>
<name>A0A6C1AZ54_9RHOO</name>
<dbReference type="PRINTS" id="PR00344">
    <property type="entry name" value="BCTRLSENSOR"/>
</dbReference>
<comment type="subcellular location">
    <subcellularLocation>
        <location evidence="2">Membrane</location>
    </subcellularLocation>
</comment>
<dbReference type="PROSITE" id="PS50885">
    <property type="entry name" value="HAMP"/>
    <property type="match status" value="1"/>
</dbReference>
<dbReference type="InterPro" id="IPR004358">
    <property type="entry name" value="Sig_transdc_His_kin-like_C"/>
</dbReference>
<dbReference type="GO" id="GO:0016020">
    <property type="term" value="C:membrane"/>
    <property type="evidence" value="ECO:0007669"/>
    <property type="project" value="UniProtKB-SubCell"/>
</dbReference>
<dbReference type="InterPro" id="IPR003661">
    <property type="entry name" value="HisK_dim/P_dom"/>
</dbReference>
<dbReference type="EMBL" id="CP048836">
    <property type="protein sequence ID" value="QID16413.1"/>
    <property type="molecule type" value="Genomic_DNA"/>
</dbReference>
<evidence type="ECO:0000313" key="15">
    <source>
        <dbReference type="Proteomes" id="UP000501991"/>
    </source>
</evidence>
<dbReference type="SUPFAM" id="SSF55874">
    <property type="entry name" value="ATPase domain of HSP90 chaperone/DNA topoisomerase II/histidine kinase"/>
    <property type="match status" value="1"/>
</dbReference>
<reference evidence="14 15" key="1">
    <citation type="submission" date="2020-02" db="EMBL/GenBank/DDBJ databases">
        <title>Nitrogenibacter mangrovi gen. nov., sp. nov. isolated from mangrove sediment, a denitrifying betaproteobacterium.</title>
        <authorList>
            <person name="Liao H."/>
            <person name="Tian Y."/>
        </authorList>
    </citation>
    <scope>NUCLEOTIDE SEQUENCE [LARGE SCALE GENOMIC DNA]</scope>
    <source>
        <strain evidence="14 15">M9-3-2</strain>
    </source>
</reference>
<keyword evidence="11" id="KW-0472">Membrane</keyword>
<keyword evidence="7" id="KW-0418">Kinase</keyword>
<evidence type="ECO:0000256" key="11">
    <source>
        <dbReference type="SAM" id="Phobius"/>
    </source>
</evidence>
<dbReference type="SMART" id="SM00388">
    <property type="entry name" value="HisKA"/>
    <property type="match status" value="1"/>
</dbReference>
<evidence type="ECO:0000259" key="13">
    <source>
        <dbReference type="PROSITE" id="PS50885"/>
    </source>
</evidence>
<dbReference type="GO" id="GO:0005524">
    <property type="term" value="F:ATP binding"/>
    <property type="evidence" value="ECO:0007669"/>
    <property type="project" value="UniProtKB-KW"/>
</dbReference>
<sequence length="485" mass="52826">MTGSAHSPPATIHTTLLRPFRLAANLTIVALVVSLGFLAYTAWTSTQRLAPLERHINHLQALQKINLDIQELLIHHVATDSPPQPAEVRQIRAALKALLDQGSHLDPATPASLKRARDMLAVERTDLETGLLEALKTIRQALTQENALQRDVVAATRRAAEAETSVAAGAMLLIPVLAMMLLAAIRRRAFGSINRLASLLENVGNLNFTTAEPLPANDPLADVYARYNNMAARLREASHAAEAHASALEAQVKAASETLLRQQAELENGARLAAVGEFAARLAHELRNPISGISAALNNMEEELPEGDERERVHLIAEEMMRVTGLLNRMLEQGRAHLETPVTVNPRQLVQDIVRLFRYQLPARIEIATEVADDTCQLPRDTLRQVLINLLRNSSQAIGDAPGRIDIRMQREGRHSVLTVRDDGPGYPEVLLDHGIRPFHTTKADGSGLGMSIIQRLVRSAGGEIHLKRGDGGGAVTVVTLPCGD</sequence>
<feature type="coiled-coil region" evidence="10">
    <location>
        <begin position="231"/>
        <end position="265"/>
    </location>
</feature>
<evidence type="ECO:0000256" key="9">
    <source>
        <dbReference type="ARBA" id="ARBA00023012"/>
    </source>
</evidence>
<evidence type="ECO:0000256" key="2">
    <source>
        <dbReference type="ARBA" id="ARBA00004370"/>
    </source>
</evidence>
<dbReference type="Proteomes" id="UP000501991">
    <property type="component" value="Chromosome"/>
</dbReference>
<evidence type="ECO:0000256" key="10">
    <source>
        <dbReference type="SAM" id="Coils"/>
    </source>
</evidence>